<feature type="compositionally biased region" description="Polar residues" evidence="12">
    <location>
        <begin position="1"/>
        <end position="11"/>
    </location>
</feature>
<organism evidence="14 15">
    <name type="scientific">Aromia moschata</name>
    <dbReference type="NCBI Taxonomy" id="1265417"/>
    <lineage>
        <taxon>Eukaryota</taxon>
        <taxon>Metazoa</taxon>
        <taxon>Ecdysozoa</taxon>
        <taxon>Arthropoda</taxon>
        <taxon>Hexapoda</taxon>
        <taxon>Insecta</taxon>
        <taxon>Pterygota</taxon>
        <taxon>Neoptera</taxon>
        <taxon>Endopterygota</taxon>
        <taxon>Coleoptera</taxon>
        <taxon>Polyphaga</taxon>
        <taxon>Cucujiformia</taxon>
        <taxon>Chrysomeloidea</taxon>
        <taxon>Cerambycidae</taxon>
        <taxon>Cerambycinae</taxon>
        <taxon>Callichromatini</taxon>
        <taxon>Aromia</taxon>
    </lineage>
</organism>
<keyword evidence="15" id="KW-1185">Reference proteome</keyword>
<comment type="subunit">
    <text evidence="10">Component of the NDC80 complex.</text>
</comment>
<feature type="compositionally biased region" description="Basic and acidic residues" evidence="12">
    <location>
        <begin position="20"/>
        <end position="30"/>
    </location>
</feature>
<evidence type="ECO:0000313" key="14">
    <source>
        <dbReference type="EMBL" id="KAJ8937659.1"/>
    </source>
</evidence>
<evidence type="ECO:0000256" key="8">
    <source>
        <dbReference type="ARBA" id="ARBA00023306"/>
    </source>
</evidence>
<protein>
    <recommendedName>
        <fullName evidence="10">Kinetochore protein NDC80</fullName>
    </recommendedName>
</protein>
<keyword evidence="5 10" id="KW-0995">Kinetochore</keyword>
<evidence type="ECO:0000256" key="1">
    <source>
        <dbReference type="ARBA" id="ARBA00007050"/>
    </source>
</evidence>
<sequence length="538" mass="62740">MFRRSNSSSNIPLPRTRLFSSKETKVESRRSQSTSRLSRRDSATSTSQLRQPRKSSLDRVSNNLLGLPKMTPSHRPGSLLKTTPTSTLSQRTRSSRSVTPSSCLKDRKTIQKLSTDKKWVSEQYTKVQNFIMTSSLFDLNVVNVNSLKPPTINTFIYITAVLFTEIFPKIKITKENYKEVIPAHLKILQYPGTLSNSVLKTVNTQHSWPQVVGMWSWLIDRVNIVNSAEEEICLEFLGPEERQTYLLRKNCWDHLVTRYKIFNSNEDDAKKIKNANETYVNNLADILGVDFDNLRRLKEEVENKSEYKHKQEVEIENIKTERMRIQSAMEQMQQEINDFNDADAVEEKELDNEIELLQINIKDLDDTNAALKKNINHLDDSLRVQPIKLQSQRERGFHDPEFLTEIKQVLDHKASIESTISKALSKFENDLKMKTEKKQELEKEIEELNRIDNYTKQECTRLSADIEVINKEMKELLSDWDKKKKYHEQQMMEVQEKGTRILDEKTALNSELKNKRDNLELEVNKFGQKMLSFFIEVA</sequence>
<feature type="region of interest" description="Disordered" evidence="12">
    <location>
        <begin position="1"/>
        <end position="103"/>
    </location>
</feature>
<keyword evidence="8 10" id="KW-0131">Cell cycle</keyword>
<evidence type="ECO:0000259" key="13">
    <source>
        <dbReference type="Pfam" id="PF03801"/>
    </source>
</evidence>
<evidence type="ECO:0000256" key="12">
    <source>
        <dbReference type="SAM" id="MobiDB-lite"/>
    </source>
</evidence>
<evidence type="ECO:0000256" key="11">
    <source>
        <dbReference type="SAM" id="Coils"/>
    </source>
</evidence>
<comment type="subcellular location">
    <subcellularLocation>
        <location evidence="10">Chromosome</location>
        <location evidence="10">Centromere</location>
        <location evidence="10">Kinetochore</location>
    </subcellularLocation>
    <subcellularLocation>
        <location evidence="10">Nucleus</location>
    </subcellularLocation>
</comment>
<name>A0AAV8XGF0_9CUCU</name>
<keyword evidence="3 10" id="KW-0132">Cell division</keyword>
<dbReference type="InterPro" id="IPR038273">
    <property type="entry name" value="Ndc80_sf"/>
</dbReference>
<dbReference type="PANTHER" id="PTHR10643:SF2">
    <property type="entry name" value="KINETOCHORE PROTEIN NDC80 HOMOLOG"/>
    <property type="match status" value="1"/>
</dbReference>
<dbReference type="InterPro" id="IPR055260">
    <property type="entry name" value="Ndc80_CH"/>
</dbReference>
<dbReference type="GO" id="GO:0051315">
    <property type="term" value="P:attachment of mitotic spindle microtubules to kinetochore"/>
    <property type="evidence" value="ECO:0007669"/>
    <property type="project" value="UniProtKB-UniRule"/>
</dbReference>
<feature type="domain" description="Kinetochore protein Ndc80 CH" evidence="13">
    <location>
        <begin position="90"/>
        <end position="226"/>
    </location>
</feature>
<evidence type="ECO:0000256" key="5">
    <source>
        <dbReference type="ARBA" id="ARBA00022838"/>
    </source>
</evidence>
<evidence type="ECO:0000256" key="7">
    <source>
        <dbReference type="ARBA" id="ARBA00023242"/>
    </source>
</evidence>
<feature type="coiled-coil region" evidence="11">
    <location>
        <begin position="424"/>
        <end position="529"/>
    </location>
</feature>
<reference evidence="14" key="1">
    <citation type="journal article" date="2023" name="Insect Mol. Biol.">
        <title>Genome sequencing provides insights into the evolution of gene families encoding plant cell wall-degrading enzymes in longhorned beetles.</title>
        <authorList>
            <person name="Shin N.R."/>
            <person name="Okamura Y."/>
            <person name="Kirsch R."/>
            <person name="Pauchet Y."/>
        </authorList>
    </citation>
    <scope>NUCLEOTIDE SEQUENCE</scope>
    <source>
        <strain evidence="14">AMC_N1</strain>
    </source>
</reference>
<evidence type="ECO:0000256" key="3">
    <source>
        <dbReference type="ARBA" id="ARBA00022618"/>
    </source>
</evidence>
<comment type="similarity">
    <text evidence="1 10">Belongs to the NDC80/HEC1 family.</text>
</comment>
<comment type="function">
    <text evidence="10">Acts as a component of the essential kinetochore-associated NDC80 complex, which is required for chromosome segregation and spindle checkpoint activity.</text>
</comment>
<dbReference type="Gene3D" id="1.10.418.30">
    <property type="entry name" value="Ncd80 complex, Ncd80 subunit"/>
    <property type="match status" value="1"/>
</dbReference>
<dbReference type="Proteomes" id="UP001162162">
    <property type="component" value="Unassembled WGS sequence"/>
</dbReference>
<comment type="caution">
    <text evidence="14">The sequence shown here is derived from an EMBL/GenBank/DDBJ whole genome shotgun (WGS) entry which is preliminary data.</text>
</comment>
<feature type="compositionally biased region" description="Low complexity" evidence="12">
    <location>
        <begin position="78"/>
        <end position="102"/>
    </location>
</feature>
<feature type="coiled-coil region" evidence="11">
    <location>
        <begin position="294"/>
        <end position="381"/>
    </location>
</feature>
<evidence type="ECO:0000256" key="4">
    <source>
        <dbReference type="ARBA" id="ARBA00022776"/>
    </source>
</evidence>
<dbReference type="GO" id="GO:0005634">
    <property type="term" value="C:nucleus"/>
    <property type="evidence" value="ECO:0007669"/>
    <property type="project" value="UniProtKB-SubCell"/>
</dbReference>
<dbReference type="GO" id="GO:0031262">
    <property type="term" value="C:Ndc80 complex"/>
    <property type="evidence" value="ECO:0007669"/>
    <property type="project" value="UniProtKB-UniRule"/>
</dbReference>
<keyword evidence="4 10" id="KW-0498">Mitosis</keyword>
<dbReference type="AlphaFoldDB" id="A0AAV8XGF0"/>
<keyword evidence="2 10" id="KW-0158">Chromosome</keyword>
<keyword evidence="7 10" id="KW-0539">Nucleus</keyword>
<evidence type="ECO:0000256" key="2">
    <source>
        <dbReference type="ARBA" id="ARBA00022454"/>
    </source>
</evidence>
<keyword evidence="9 10" id="KW-0137">Centromere</keyword>
<keyword evidence="6 11" id="KW-0175">Coiled coil</keyword>
<evidence type="ECO:0000256" key="10">
    <source>
        <dbReference type="RuleBase" id="RU368072"/>
    </source>
</evidence>
<dbReference type="PANTHER" id="PTHR10643">
    <property type="entry name" value="KINETOCHORE PROTEIN NDC80"/>
    <property type="match status" value="1"/>
</dbReference>
<dbReference type="Pfam" id="PF03801">
    <property type="entry name" value="Ndc80_HEC"/>
    <property type="match status" value="1"/>
</dbReference>
<evidence type="ECO:0000256" key="9">
    <source>
        <dbReference type="ARBA" id="ARBA00023328"/>
    </source>
</evidence>
<gene>
    <name evidence="14" type="ORF">NQ318_011343</name>
</gene>
<dbReference type="EMBL" id="JAPWTK010000630">
    <property type="protein sequence ID" value="KAJ8937659.1"/>
    <property type="molecule type" value="Genomic_DNA"/>
</dbReference>
<dbReference type="GO" id="GO:0051301">
    <property type="term" value="P:cell division"/>
    <property type="evidence" value="ECO:0007669"/>
    <property type="project" value="UniProtKB-UniRule"/>
</dbReference>
<evidence type="ECO:0000313" key="15">
    <source>
        <dbReference type="Proteomes" id="UP001162162"/>
    </source>
</evidence>
<dbReference type="InterPro" id="IPR005550">
    <property type="entry name" value="Kinetochore_Ndc80"/>
</dbReference>
<evidence type="ECO:0000256" key="6">
    <source>
        <dbReference type="ARBA" id="ARBA00023054"/>
    </source>
</evidence>
<accession>A0AAV8XGF0</accession>
<proteinExistence type="inferred from homology"/>